<dbReference type="Proteomes" id="UP000176317">
    <property type="component" value="Unassembled WGS sequence"/>
</dbReference>
<dbReference type="Gene3D" id="1.20.120.1810">
    <property type="match status" value="1"/>
</dbReference>
<accession>A0A1F5G3L9</accession>
<evidence type="ECO:0008006" key="5">
    <source>
        <dbReference type="Google" id="ProtNLM"/>
    </source>
</evidence>
<organism evidence="3 4">
    <name type="scientific">Candidatus Curtissbacteria bacterium RBG_13_35_7</name>
    <dbReference type="NCBI Taxonomy" id="1797705"/>
    <lineage>
        <taxon>Bacteria</taxon>
        <taxon>Candidatus Curtissiibacteriota</taxon>
    </lineage>
</organism>
<reference evidence="3 4" key="1">
    <citation type="journal article" date="2016" name="Nat. Commun.">
        <title>Thousands of microbial genomes shed light on interconnected biogeochemical processes in an aquifer system.</title>
        <authorList>
            <person name="Anantharaman K."/>
            <person name="Brown C.T."/>
            <person name="Hug L.A."/>
            <person name="Sharon I."/>
            <person name="Castelle C.J."/>
            <person name="Probst A.J."/>
            <person name="Thomas B.C."/>
            <person name="Singh A."/>
            <person name="Wilkins M.J."/>
            <person name="Karaoz U."/>
            <person name="Brodie E.L."/>
            <person name="Williams K.H."/>
            <person name="Hubbard S.S."/>
            <person name="Banfield J.F."/>
        </authorList>
    </citation>
    <scope>NUCLEOTIDE SEQUENCE [LARGE SCALE GENOMIC DNA]</scope>
</reference>
<evidence type="ECO:0000313" key="3">
    <source>
        <dbReference type="EMBL" id="OGD86473.1"/>
    </source>
</evidence>
<feature type="domain" description="RNA polymerase sigma-70 region 2" evidence="2">
    <location>
        <begin position="264"/>
        <end position="306"/>
    </location>
</feature>
<evidence type="ECO:0000313" key="4">
    <source>
        <dbReference type="Proteomes" id="UP000176317"/>
    </source>
</evidence>
<evidence type="ECO:0000259" key="1">
    <source>
        <dbReference type="Pfam" id="PF00140"/>
    </source>
</evidence>
<dbReference type="Pfam" id="PF04542">
    <property type="entry name" value="Sigma70_r2"/>
    <property type="match status" value="1"/>
</dbReference>
<dbReference type="GO" id="GO:0016987">
    <property type="term" value="F:sigma factor activity"/>
    <property type="evidence" value="ECO:0007669"/>
    <property type="project" value="InterPro"/>
</dbReference>
<sequence>MSIIERIEMSRNGKDDNRSSEVVGPLVDRIEAIGYLRIGKRMFGNICTLVEPHSIVKRRKLYSLPALYEAKKEIESKRLARRVTAGRSSNSSATGLFSEVSNPYNDGEVVADSLDQYLNEIGNIPLLTPKREIHLASYILFGKLVIRGLETVNNLELLTEAQTAGVEQKLRDKRYNRLLRADTDNSQAVGKKKIVLKQKNGQQVELLSVFELRQRYTEWLITSLLAVKEIEKPNLREVAIGEILDNEINILEQAGSAYEDFICANLRLVVGVAKKYQNRGLSINDLIQEGNSGLMKAVLEFDYRKGI</sequence>
<dbReference type="GO" id="GO:0003677">
    <property type="term" value="F:DNA binding"/>
    <property type="evidence" value="ECO:0007669"/>
    <property type="project" value="InterPro"/>
</dbReference>
<dbReference type="GO" id="GO:0006352">
    <property type="term" value="P:DNA-templated transcription initiation"/>
    <property type="evidence" value="ECO:0007669"/>
    <property type="project" value="InterPro"/>
</dbReference>
<evidence type="ECO:0000259" key="2">
    <source>
        <dbReference type="Pfam" id="PF04542"/>
    </source>
</evidence>
<dbReference type="InterPro" id="IPR009042">
    <property type="entry name" value="RNA_pol_sigma70_r1_2"/>
</dbReference>
<feature type="domain" description="RNA polymerase sigma-70 region 1.2" evidence="1">
    <location>
        <begin position="112"/>
        <end position="136"/>
    </location>
</feature>
<dbReference type="Pfam" id="PF00140">
    <property type="entry name" value="Sigma70_r1_2"/>
    <property type="match status" value="1"/>
</dbReference>
<dbReference type="PANTHER" id="PTHR30603:SF60">
    <property type="entry name" value="RNA POLYMERASE SIGMA FACTOR RPOD"/>
    <property type="match status" value="1"/>
</dbReference>
<dbReference type="PANTHER" id="PTHR30603">
    <property type="entry name" value="RNA POLYMERASE SIGMA FACTOR RPO"/>
    <property type="match status" value="1"/>
</dbReference>
<comment type="caution">
    <text evidence="3">The sequence shown here is derived from an EMBL/GenBank/DDBJ whole genome shotgun (WGS) entry which is preliminary data.</text>
</comment>
<dbReference type="EMBL" id="MFAT01000028">
    <property type="protein sequence ID" value="OGD86473.1"/>
    <property type="molecule type" value="Genomic_DNA"/>
</dbReference>
<dbReference type="InterPro" id="IPR013325">
    <property type="entry name" value="RNA_pol_sigma_r2"/>
</dbReference>
<dbReference type="InterPro" id="IPR050239">
    <property type="entry name" value="Sigma-70_RNA_pol_init_factors"/>
</dbReference>
<dbReference type="AlphaFoldDB" id="A0A1F5G3L9"/>
<gene>
    <name evidence="3" type="ORF">A2164_03645</name>
</gene>
<dbReference type="InterPro" id="IPR007627">
    <property type="entry name" value="RNA_pol_sigma70_r2"/>
</dbReference>
<name>A0A1F5G3L9_9BACT</name>
<dbReference type="SUPFAM" id="SSF88946">
    <property type="entry name" value="Sigma2 domain of RNA polymerase sigma factors"/>
    <property type="match status" value="1"/>
</dbReference>
<proteinExistence type="predicted"/>
<protein>
    <recommendedName>
        <fullName evidence="5">RNA polymerase sigma-70 region 2 domain-containing protein</fullName>
    </recommendedName>
</protein>